<dbReference type="FunFam" id="3.40.50.720:FF:000080">
    <property type="entry name" value="Thiazole biosynthesis adenylyltransferase ThiF"/>
    <property type="match status" value="1"/>
</dbReference>
<reference evidence="3 4" key="1">
    <citation type="submission" date="2008-08" db="EMBL/GenBank/DDBJ databases">
        <title>Draft genome sequence of Bacteroides plebeius (DSM 17135).</title>
        <authorList>
            <person name="Sudarsanam P."/>
            <person name="Ley R."/>
            <person name="Guruge J."/>
            <person name="Turnbaugh P.J."/>
            <person name="Mahowald M."/>
            <person name="Liep D."/>
            <person name="Gordon J."/>
        </authorList>
    </citation>
    <scope>NUCLEOTIDE SEQUENCE [LARGE SCALE GENOMIC DNA]</scope>
    <source>
        <strain evidence="4">DSM 17135 / JCM 12973 / M2</strain>
    </source>
</reference>
<dbReference type="Pfam" id="PF00899">
    <property type="entry name" value="ThiF"/>
    <property type="match status" value="1"/>
</dbReference>
<dbReference type="GO" id="GO:0008641">
    <property type="term" value="F:ubiquitin-like modifier activating enzyme activity"/>
    <property type="evidence" value="ECO:0007669"/>
    <property type="project" value="InterPro"/>
</dbReference>
<dbReference type="EMBL" id="ABQC02000024">
    <property type="protein sequence ID" value="EDY94038.1"/>
    <property type="molecule type" value="Genomic_DNA"/>
</dbReference>
<evidence type="ECO:0000256" key="1">
    <source>
        <dbReference type="ARBA" id="ARBA00009919"/>
    </source>
</evidence>
<feature type="domain" description="THIF-type NAD/FAD binding fold" evidence="2">
    <location>
        <begin position="59"/>
        <end position="278"/>
    </location>
</feature>
<dbReference type="InterPro" id="IPR000594">
    <property type="entry name" value="ThiF_NAD_FAD-bd"/>
</dbReference>
<dbReference type="HOGENOM" id="CLU_013325_10_3_10"/>
<accession>B5D388</accession>
<comment type="caution">
    <text evidence="3">The sequence shown here is derived from an EMBL/GenBank/DDBJ whole genome shotgun (WGS) entry which is preliminary data.</text>
</comment>
<dbReference type="GO" id="GO:0005829">
    <property type="term" value="C:cytosol"/>
    <property type="evidence" value="ECO:0007669"/>
    <property type="project" value="TreeGrafter"/>
</dbReference>
<dbReference type="GO" id="GO:0008146">
    <property type="term" value="F:sulfotransferase activity"/>
    <property type="evidence" value="ECO:0007669"/>
    <property type="project" value="TreeGrafter"/>
</dbReference>
<evidence type="ECO:0000259" key="2">
    <source>
        <dbReference type="Pfam" id="PF00899"/>
    </source>
</evidence>
<dbReference type="Proteomes" id="UP000003452">
    <property type="component" value="Unassembled WGS sequence"/>
</dbReference>
<dbReference type="GO" id="GO:0004792">
    <property type="term" value="F:thiosulfate-cyanide sulfurtransferase activity"/>
    <property type="evidence" value="ECO:0007669"/>
    <property type="project" value="TreeGrafter"/>
</dbReference>
<protein>
    <submittedName>
        <fullName evidence="3">ThiF family protein</fullName>
    </submittedName>
</protein>
<proteinExistence type="inferred from homology"/>
<dbReference type="InterPro" id="IPR045886">
    <property type="entry name" value="ThiF/MoeB/HesA"/>
</dbReference>
<dbReference type="GO" id="GO:0016779">
    <property type="term" value="F:nucleotidyltransferase activity"/>
    <property type="evidence" value="ECO:0007669"/>
    <property type="project" value="TreeGrafter"/>
</dbReference>
<organism evidence="3 4">
    <name type="scientific">Phocaeicola plebeius (strain DSM 17135 / JCM 12973 / CCUG 54634 / M2)</name>
    <name type="common">Bacteroides plebeius</name>
    <dbReference type="NCBI Taxonomy" id="484018"/>
    <lineage>
        <taxon>Bacteria</taxon>
        <taxon>Pseudomonadati</taxon>
        <taxon>Bacteroidota</taxon>
        <taxon>Bacteroidia</taxon>
        <taxon>Bacteroidales</taxon>
        <taxon>Bacteroidaceae</taxon>
        <taxon>Phocaeicola</taxon>
    </lineage>
</organism>
<dbReference type="AlphaFoldDB" id="B5D388"/>
<evidence type="ECO:0000313" key="3">
    <source>
        <dbReference type="EMBL" id="EDY94038.1"/>
    </source>
</evidence>
<dbReference type="PANTHER" id="PTHR10953">
    <property type="entry name" value="UBIQUITIN-ACTIVATING ENZYME E1"/>
    <property type="match status" value="1"/>
</dbReference>
<evidence type="ECO:0000313" key="4">
    <source>
        <dbReference type="Proteomes" id="UP000003452"/>
    </source>
</evidence>
<dbReference type="eggNOG" id="COG0476">
    <property type="taxonomic scope" value="Bacteria"/>
</dbReference>
<name>B5D388_PHOPM</name>
<dbReference type="SUPFAM" id="SSF69572">
    <property type="entry name" value="Activating enzymes of the ubiquitin-like proteins"/>
    <property type="match status" value="1"/>
</dbReference>
<comment type="similarity">
    <text evidence="1">Belongs to the HesA/MoeB/ThiF family.</text>
</comment>
<dbReference type="CDD" id="cd00757">
    <property type="entry name" value="ThiF_MoeB_HesA_family"/>
    <property type="match status" value="1"/>
</dbReference>
<dbReference type="PANTHER" id="PTHR10953:SF102">
    <property type="entry name" value="ADENYLYLTRANSFERASE AND SULFURTRANSFERASE MOCS3"/>
    <property type="match status" value="1"/>
</dbReference>
<reference evidence="3 4" key="2">
    <citation type="submission" date="2008-08" db="EMBL/GenBank/DDBJ databases">
        <authorList>
            <person name="Fulton L."/>
            <person name="Clifton S."/>
            <person name="Fulton B."/>
            <person name="Xu J."/>
            <person name="Minx P."/>
            <person name="Pepin K.H."/>
            <person name="Johnson M."/>
            <person name="Thiruvilangam P."/>
            <person name="Bhonagiri V."/>
            <person name="Nash W.E."/>
            <person name="Mardis E.R."/>
            <person name="Wilson R.K."/>
        </authorList>
    </citation>
    <scope>NUCLEOTIDE SEQUENCE [LARGE SCALE GENOMIC DNA]</scope>
    <source>
        <strain evidence="4">DSM 17135 / JCM 12973 / M2</strain>
    </source>
</reference>
<dbReference type="InterPro" id="IPR035985">
    <property type="entry name" value="Ubiquitin-activating_enz"/>
</dbReference>
<dbReference type="Gene3D" id="3.40.50.720">
    <property type="entry name" value="NAD(P)-binding Rossmann-like Domain"/>
    <property type="match status" value="1"/>
</dbReference>
<gene>
    <name evidence="3" type="ORF">BACPLE_03482</name>
</gene>
<sequence length="286" mass="31793">METQGRFSKTQVRFFKAYIIPFRRHPEAIFPTSGCLSAFHPSPYLLFLMKLTEKEASRYNRQILLNEIGETGQLLLKQARVLIVGVGGLGSPIALYLAGAGVGTIGLIDDDTVSETNLQRQVLYSEPEIGLSKAEQAKLRLQALNSDIRVEAWNERLTPQNAECLIANYDIVVDGCDNFRTRYLINDTCVRLDKVYVYGAIREFDGQVSVFNYQGGPDYRTLFPDEEEMLAMPHPSKAVLGVTPGVVGCVEASETMKVILGSPAVLSGKLWHIDLRTLESYVISLV</sequence>